<keyword evidence="1" id="KW-0732">Signal</keyword>
<dbReference type="Gene3D" id="2.60.120.890">
    <property type="entry name" value="BT2081, beta-jelly-roll domain"/>
    <property type="match status" value="1"/>
</dbReference>
<keyword evidence="3" id="KW-1185">Reference proteome</keyword>
<proteinExistence type="predicted"/>
<evidence type="ECO:0008006" key="4">
    <source>
        <dbReference type="Google" id="ProtNLM"/>
    </source>
</evidence>
<dbReference type="RefSeq" id="WP_008861535.1">
    <property type="nucleotide sequence ID" value="NZ_JH815204.1"/>
</dbReference>
<dbReference type="STRING" id="742726.HMPREF9448_01046"/>
<evidence type="ECO:0000256" key="1">
    <source>
        <dbReference type="SAM" id="SignalP"/>
    </source>
</evidence>
<dbReference type="AlphaFoldDB" id="K0WZM2"/>
<dbReference type="InterPro" id="IPR038653">
    <property type="entry name" value="Put_CMD_sf"/>
</dbReference>
<dbReference type="PROSITE" id="PS51257">
    <property type="entry name" value="PROKAR_LIPOPROTEIN"/>
    <property type="match status" value="1"/>
</dbReference>
<evidence type="ECO:0000313" key="3">
    <source>
        <dbReference type="Proteomes" id="UP000006044"/>
    </source>
</evidence>
<sequence length="874" mass="95150">MKLKKIFLYSATMLLLVSCANEDKQGSSGYGAINVQVSADYKVVPVTRSTAESASTIENPDVSEFALKLVSSDGSFSRAWDSLADFDPATKIPVGAYTMSAFYGDIDIEGFEKPFYLGETPVAVRDRENSSVEINCTLANVKVTVEYSDAFKKYFADYSTTIHSTGGEYIEFSKTETRAAYVKPGKITIQTHLKKQNGIESTFEPAAIPNAAARQHYKIKLDISDNNAGEAQLNISFDETTETQPIKIDISDEVMVAPAPSFLLSGFESGVPVEAKEFNYPADKNVNISLTAKGGLAGCTLTTSSRSLESKGWPQEIDLINMSEDQAEILRRLGLKIKGFSEVGNKMGFIDFTELFTQLQIIDNSDQHMFAISAKDLYGKVSESPISLSVKNLPLTFTLQEPEAVFVGSSSAIIPVLYDGSDIDLVQFSYLNAEGHKVNCTSTVLSTEENLYQVKISVEATNKPVKIEASLSGGLKTAATSIPVLTPEFTISAEEYDVWAKKATVKLTATDPQYQEAVNRYAVLFANSSGQWIQASSTHKDNIYTISGLFPDTRYQIKGTCNSQQKNVNYHGNCTIHTEAAAGVPNGDFENLAQTINISDMNQGGKWSPTVGNPTYQSKCSFNVSEPVGWASVNAKTSNTSATNQMSWFVCPSTYNTTLSWTGTVPGIPIFGGGGTDTPDIYKNLTAQNGSNAMVVRNVAWDENGTTPPPHYKTRGSAYYYSENVPSIANRSAGKLFLGTYSYSGNSESYNEGAAFSSRPSILKGWYKYTPDNKDGSETGVISVTLLNGKTVLASGTINLTAASDYTEFTVPLVYNVTDKKANLLKIMITSSNHASYSQSEETATIKTTDYYSRYESNSRGATLTIDNLNFIYE</sequence>
<comment type="caution">
    <text evidence="2">The sequence shown here is derived from an EMBL/GenBank/DDBJ whole genome shotgun (WGS) entry which is preliminary data.</text>
</comment>
<dbReference type="Proteomes" id="UP000006044">
    <property type="component" value="Unassembled WGS sequence"/>
</dbReference>
<evidence type="ECO:0000313" key="2">
    <source>
        <dbReference type="EMBL" id="EJZ64567.1"/>
    </source>
</evidence>
<feature type="chain" id="PRO_5003840508" description="DUF4493 domain-containing protein" evidence="1">
    <location>
        <begin position="21"/>
        <end position="874"/>
    </location>
</feature>
<dbReference type="PATRIC" id="fig|742726.3.peg.1116"/>
<reference evidence="2 3" key="1">
    <citation type="submission" date="2012-08" db="EMBL/GenBank/DDBJ databases">
        <title>The Genome Sequence of Barnesiella intestinihominis YIT 11860.</title>
        <authorList>
            <consortium name="The Broad Institute Genome Sequencing Platform"/>
            <person name="Earl A."/>
            <person name="Ward D."/>
            <person name="Feldgarden M."/>
            <person name="Gevers D."/>
            <person name="Morotomi M."/>
            <person name="Walker B."/>
            <person name="Young S.K."/>
            <person name="Zeng Q."/>
            <person name="Gargeya S."/>
            <person name="Fitzgerald M."/>
            <person name="Haas B."/>
            <person name="Abouelleil A."/>
            <person name="Alvarado L."/>
            <person name="Arachchi H.M."/>
            <person name="Berlin A.M."/>
            <person name="Chapman S.B."/>
            <person name="Goldberg J."/>
            <person name="Griggs A."/>
            <person name="Gujja S."/>
            <person name="Hansen M."/>
            <person name="Howarth C."/>
            <person name="Imamovic A."/>
            <person name="Larimer J."/>
            <person name="McCowen C."/>
            <person name="Montmayeur A."/>
            <person name="Murphy C."/>
            <person name="Neiman D."/>
            <person name="Pearson M."/>
            <person name="Priest M."/>
            <person name="Roberts A."/>
            <person name="Saif S."/>
            <person name="Shea T."/>
            <person name="Sisk P."/>
            <person name="Sykes S."/>
            <person name="Wortman J."/>
            <person name="Nusbaum C."/>
            <person name="Birren B."/>
        </authorList>
    </citation>
    <scope>NUCLEOTIDE SEQUENCE [LARGE SCALE GENOMIC DNA]</scope>
    <source>
        <strain evidence="2 3">YIT 11860</strain>
    </source>
</reference>
<name>K0WZM2_9BACT</name>
<dbReference type="OrthoDB" id="1100123at2"/>
<gene>
    <name evidence="2" type="ORF">HMPREF9448_01046</name>
</gene>
<dbReference type="eggNOG" id="ENOG5033Q5F">
    <property type="taxonomic scope" value="Bacteria"/>
</dbReference>
<feature type="signal peptide" evidence="1">
    <location>
        <begin position="1"/>
        <end position="20"/>
    </location>
</feature>
<dbReference type="GeneID" id="77848347"/>
<organism evidence="2 3">
    <name type="scientific">Barnesiella intestinihominis YIT 11860</name>
    <dbReference type="NCBI Taxonomy" id="742726"/>
    <lineage>
        <taxon>Bacteria</taxon>
        <taxon>Pseudomonadati</taxon>
        <taxon>Bacteroidota</taxon>
        <taxon>Bacteroidia</taxon>
        <taxon>Bacteroidales</taxon>
        <taxon>Barnesiellaceae</taxon>
        <taxon>Barnesiella</taxon>
    </lineage>
</organism>
<dbReference type="HOGENOM" id="CLU_017306_0_0_10"/>
<protein>
    <recommendedName>
        <fullName evidence="4">DUF4493 domain-containing protein</fullName>
    </recommendedName>
</protein>
<dbReference type="Pfam" id="PF14900">
    <property type="entry name" value="DUF4493"/>
    <property type="match status" value="1"/>
</dbReference>
<dbReference type="InterPro" id="IPR027840">
    <property type="entry name" value="DUF4493"/>
</dbReference>
<accession>K0WZM2</accession>
<dbReference type="EMBL" id="ADLE01000008">
    <property type="protein sequence ID" value="EJZ64567.1"/>
    <property type="molecule type" value="Genomic_DNA"/>
</dbReference>